<dbReference type="InterPro" id="IPR037066">
    <property type="entry name" value="Plug_dom_sf"/>
</dbReference>
<accession>A0AAD1D4T0</accession>
<evidence type="ECO:0000256" key="5">
    <source>
        <dbReference type="ARBA" id="ARBA00022692"/>
    </source>
</evidence>
<keyword evidence="13" id="KW-0675">Receptor</keyword>
<evidence type="ECO:0000256" key="11">
    <source>
        <dbReference type="RuleBase" id="RU003357"/>
    </source>
</evidence>
<reference evidence="13 14" key="1">
    <citation type="submission" date="2018-06" db="EMBL/GenBank/DDBJ databases">
        <title>Complete Genome Sequence of the Microcystin-Degrading Bacterium Sphingosinicella microcystinivorans Strain B-9.</title>
        <authorList>
            <person name="Jin H."/>
            <person name="Nishizawa T."/>
            <person name="Guo Y."/>
            <person name="Nishizawa A."/>
            <person name="Park H."/>
            <person name="Kato H."/>
            <person name="Tsuji K."/>
            <person name="Harada K."/>
        </authorList>
    </citation>
    <scope>NUCLEOTIDE SEQUENCE [LARGE SCALE GENOMIC DNA]</scope>
    <source>
        <strain evidence="13 14">B9</strain>
    </source>
</reference>
<dbReference type="AlphaFoldDB" id="A0AAD1D4T0"/>
<dbReference type="EMBL" id="AP018711">
    <property type="protein sequence ID" value="BBE33324.1"/>
    <property type="molecule type" value="Genomic_DNA"/>
</dbReference>
<dbReference type="InterPro" id="IPR012910">
    <property type="entry name" value="Plug_dom"/>
</dbReference>
<evidence type="ECO:0000256" key="6">
    <source>
        <dbReference type="ARBA" id="ARBA00023004"/>
    </source>
</evidence>
<comment type="subcellular location">
    <subcellularLocation>
        <location evidence="1 10">Cell outer membrane</location>
        <topology evidence="1 10">Multi-pass membrane protein</topology>
    </subcellularLocation>
</comment>
<evidence type="ECO:0000256" key="3">
    <source>
        <dbReference type="ARBA" id="ARBA00022452"/>
    </source>
</evidence>
<keyword evidence="9 10" id="KW-0998">Cell outer membrane</keyword>
<sequence length="1077" mass="116038">MKFGNLPRLSPEPIHLGTGEYTVSTFQDSFRAGVSAFALAIGAVCATAPALAQSSITLPSDSLESSLNALSRQTGVQILVDQTLLKGKKAQAIRSVSSVQAALTQLLRGSGLTYQKRGDAFLIIQDARPSKSSADIAPIERQAVADTQVASGEDIGAAGNSETIVVTGSRIARPELESPMPISVVNMQQAERAGRFSAYDALQLNPAVAPGLGFNNAVSNQNAGASFVDLRGLGAERSLTLVDSRRRVSASNGSSAVDIGMIPSVMIDRVEVVTGGAAAVYGADAVTGVTNVITKDYLDGLHISFNQGISQKGDGLQTRASIATGGNFANDRGSFIIGGTYTNVGEILSKDRRFSRNLSQIWANPANTGPNDGIPDLIMYRNQRSQTVGYDPSYLLNGKRYTFNENGPVAFHAGTVIVPESMFDGGDGANFYERQRLQGDYESYAFISKVAYKLTDAIEWHGRIDYGRSLYDATYINLFRQDLRANQAGGRGGDRAYLDNPYLPDFLRTIMVDNGLSELAIERSYANFPLIQARHDRDTFTVNSGLSGALGRLKWDAFWQYGRSTDEITYVGIPQVSRYAAARDAIADPLTGQAICRDSTARAQGCVPFSIFSQQPLNEAQHNWLFGYQPVTRRTNTQNIVGGNISGDIFDLPYGPLVIVAGAEYRRETIEMRGDGLAQQGDFTHSPLGIDAFQTPIDASQSVSEAYTEVVVPILGDLPFAHRLEIEGAYRYSDYSTGITTSTWKAGGSWEPIEGITFRGVRSRSVRAPNFGELYAPQRFVASGQPIDPCSSIGNYNASPTRAANCAALGISSPIPAYSDGPTVSSGGNPDLAPETSNSLTLGVIVRPKFLPGFDLSADYWDIGIDGVIASFSAATLYNLCVDLPSIDNPFCAAQTRDPATHKLVSVNTFLINAQKLNARGFDFSANYRSMLGEGNFHAGLMGSLMTKRLFETTPGQPAGDVNTLGNSVTPRFKATLLLNYDVRDISFALTNRFVSAGKIDLTDIEEQLEGNRIRPYLYTDISIGLDVAERYKIVLGVNNLFNTGAPQVPSASGGWNVGGYYDVVGRYFYTTVKVKL</sequence>
<dbReference type="InterPro" id="IPR011662">
    <property type="entry name" value="Secretin/TonB_short_N"/>
</dbReference>
<dbReference type="InterPro" id="IPR039426">
    <property type="entry name" value="TonB-dep_rcpt-like"/>
</dbReference>
<gene>
    <name evidence="13" type="primary">btuB_1</name>
    <name evidence="13" type="ORF">SmB9_09820</name>
</gene>
<dbReference type="RefSeq" id="WP_121053572.1">
    <property type="nucleotide sequence ID" value="NZ_RBWX01000012.1"/>
</dbReference>
<dbReference type="InterPro" id="IPR000531">
    <property type="entry name" value="Beta-barrel_TonB"/>
</dbReference>
<dbReference type="KEGG" id="smic:SmB9_09820"/>
<dbReference type="Pfam" id="PF07660">
    <property type="entry name" value="STN"/>
    <property type="match status" value="1"/>
</dbReference>
<name>A0AAD1D4T0_SPHMI</name>
<dbReference type="InterPro" id="IPR036942">
    <property type="entry name" value="Beta-barrel_TonB_sf"/>
</dbReference>
<evidence type="ECO:0000256" key="10">
    <source>
        <dbReference type="PROSITE-ProRule" id="PRU01360"/>
    </source>
</evidence>
<dbReference type="SMART" id="SM00965">
    <property type="entry name" value="STN"/>
    <property type="match status" value="1"/>
</dbReference>
<evidence type="ECO:0000313" key="13">
    <source>
        <dbReference type="EMBL" id="BBE33324.1"/>
    </source>
</evidence>
<evidence type="ECO:0000259" key="12">
    <source>
        <dbReference type="SMART" id="SM00965"/>
    </source>
</evidence>
<dbReference type="Proteomes" id="UP000275727">
    <property type="component" value="Chromosome"/>
</dbReference>
<evidence type="ECO:0000256" key="4">
    <source>
        <dbReference type="ARBA" id="ARBA00022496"/>
    </source>
</evidence>
<dbReference type="Gene3D" id="2.40.170.20">
    <property type="entry name" value="TonB-dependent receptor, beta-barrel domain"/>
    <property type="match status" value="1"/>
</dbReference>
<keyword evidence="4" id="KW-0410">Iron transport</keyword>
<evidence type="ECO:0000313" key="14">
    <source>
        <dbReference type="Proteomes" id="UP000275727"/>
    </source>
</evidence>
<dbReference type="Gene3D" id="2.170.130.10">
    <property type="entry name" value="TonB-dependent receptor, plug domain"/>
    <property type="match status" value="1"/>
</dbReference>
<dbReference type="PANTHER" id="PTHR47234:SF2">
    <property type="entry name" value="TONB-DEPENDENT RECEPTOR"/>
    <property type="match status" value="1"/>
</dbReference>
<dbReference type="SUPFAM" id="SSF56935">
    <property type="entry name" value="Porins"/>
    <property type="match status" value="1"/>
</dbReference>
<keyword evidence="2 10" id="KW-0813">Transport</keyword>
<organism evidence="13 14">
    <name type="scientific">Sphingosinicella microcystinivorans</name>
    <dbReference type="NCBI Taxonomy" id="335406"/>
    <lineage>
        <taxon>Bacteria</taxon>
        <taxon>Pseudomonadati</taxon>
        <taxon>Pseudomonadota</taxon>
        <taxon>Alphaproteobacteria</taxon>
        <taxon>Sphingomonadales</taxon>
        <taxon>Sphingosinicellaceae</taxon>
        <taxon>Sphingosinicella</taxon>
    </lineage>
</organism>
<feature type="domain" description="Secretin/TonB short N-terminal" evidence="12">
    <location>
        <begin position="76"/>
        <end position="126"/>
    </location>
</feature>
<keyword evidence="7 11" id="KW-0798">TonB box</keyword>
<evidence type="ECO:0000256" key="1">
    <source>
        <dbReference type="ARBA" id="ARBA00004571"/>
    </source>
</evidence>
<keyword evidence="5 10" id="KW-0812">Transmembrane</keyword>
<comment type="similarity">
    <text evidence="10 11">Belongs to the TonB-dependent receptor family.</text>
</comment>
<evidence type="ECO:0000256" key="9">
    <source>
        <dbReference type="ARBA" id="ARBA00023237"/>
    </source>
</evidence>
<keyword evidence="4" id="KW-0406">Ion transport</keyword>
<evidence type="ECO:0000256" key="7">
    <source>
        <dbReference type="ARBA" id="ARBA00023077"/>
    </source>
</evidence>
<dbReference type="Pfam" id="PF00593">
    <property type="entry name" value="TonB_dep_Rec_b-barrel"/>
    <property type="match status" value="1"/>
</dbReference>
<dbReference type="PROSITE" id="PS52016">
    <property type="entry name" value="TONB_DEPENDENT_REC_3"/>
    <property type="match status" value="1"/>
</dbReference>
<evidence type="ECO:0000256" key="2">
    <source>
        <dbReference type="ARBA" id="ARBA00022448"/>
    </source>
</evidence>
<protein>
    <submittedName>
        <fullName evidence="13">TonB-dependent receptor</fullName>
    </submittedName>
</protein>
<dbReference type="Pfam" id="PF07715">
    <property type="entry name" value="Plug"/>
    <property type="match status" value="1"/>
</dbReference>
<keyword evidence="3 10" id="KW-1134">Transmembrane beta strand</keyword>
<dbReference type="GO" id="GO:0009279">
    <property type="term" value="C:cell outer membrane"/>
    <property type="evidence" value="ECO:0007669"/>
    <property type="project" value="UniProtKB-SubCell"/>
</dbReference>
<evidence type="ECO:0000256" key="8">
    <source>
        <dbReference type="ARBA" id="ARBA00023136"/>
    </source>
</evidence>
<proteinExistence type="inferred from homology"/>
<keyword evidence="8 10" id="KW-0472">Membrane</keyword>
<dbReference type="GO" id="GO:0006826">
    <property type="term" value="P:iron ion transport"/>
    <property type="evidence" value="ECO:0007669"/>
    <property type="project" value="UniProtKB-KW"/>
</dbReference>
<keyword evidence="6" id="KW-0408">Iron</keyword>
<dbReference type="PANTHER" id="PTHR47234">
    <property type="match status" value="1"/>
</dbReference>
<dbReference type="Gene3D" id="3.55.50.30">
    <property type="match status" value="1"/>
</dbReference>